<evidence type="ECO:0000256" key="1">
    <source>
        <dbReference type="SAM" id="MobiDB-lite"/>
    </source>
</evidence>
<feature type="region of interest" description="Disordered" evidence="1">
    <location>
        <begin position="1"/>
        <end position="20"/>
    </location>
</feature>
<evidence type="ECO:0000313" key="3">
    <source>
        <dbReference type="Proteomes" id="UP001431449"/>
    </source>
</evidence>
<sequence length="51" mass="5680">MIQMIDGMKNPDDRKGRKEGIHRVRLAAPGVPSERPYRCAQGEAVESSLLD</sequence>
<feature type="compositionally biased region" description="Basic and acidic residues" evidence="1">
    <location>
        <begin position="9"/>
        <end position="20"/>
    </location>
</feature>
<dbReference type="EMBL" id="JALNMH010000007">
    <property type="protein sequence ID" value="MCK7593885.1"/>
    <property type="molecule type" value="Genomic_DNA"/>
</dbReference>
<reference evidence="2" key="1">
    <citation type="submission" date="2022-04" db="EMBL/GenBank/DDBJ databases">
        <title>Lysobacter sp. CAU 1642 isolated from sea sand.</title>
        <authorList>
            <person name="Kim W."/>
        </authorList>
    </citation>
    <scope>NUCLEOTIDE SEQUENCE</scope>
    <source>
        <strain evidence="2">CAU 1642</strain>
    </source>
</reference>
<gene>
    <name evidence="2" type="ORF">M0G41_09400</name>
</gene>
<protein>
    <submittedName>
        <fullName evidence="2">Uncharacterized protein</fullName>
    </submittedName>
</protein>
<proteinExistence type="predicted"/>
<name>A0ABT0GH77_9GAMM</name>
<evidence type="ECO:0000313" key="2">
    <source>
        <dbReference type="EMBL" id="MCK7593885.1"/>
    </source>
</evidence>
<dbReference type="Proteomes" id="UP001431449">
    <property type="component" value="Unassembled WGS sequence"/>
</dbReference>
<organism evidence="2 3">
    <name type="scientific">Pseudomarimonas salicorniae</name>
    <dbReference type="NCBI Taxonomy" id="2933270"/>
    <lineage>
        <taxon>Bacteria</taxon>
        <taxon>Pseudomonadati</taxon>
        <taxon>Pseudomonadota</taxon>
        <taxon>Gammaproteobacteria</taxon>
        <taxon>Lysobacterales</taxon>
        <taxon>Lysobacteraceae</taxon>
        <taxon>Pseudomarimonas</taxon>
    </lineage>
</organism>
<dbReference type="RefSeq" id="WP_248208525.1">
    <property type="nucleotide sequence ID" value="NZ_JALNMH010000007.1"/>
</dbReference>
<keyword evidence="3" id="KW-1185">Reference proteome</keyword>
<accession>A0ABT0GH77</accession>
<comment type="caution">
    <text evidence="2">The sequence shown here is derived from an EMBL/GenBank/DDBJ whole genome shotgun (WGS) entry which is preliminary data.</text>
</comment>